<dbReference type="SUPFAM" id="SSF50715">
    <property type="entry name" value="Ribosomal protein L25-like"/>
    <property type="match status" value="1"/>
</dbReference>
<dbReference type="HOGENOM" id="CLU_075939_2_1_0"/>
<sequence>MGDKISLKIEARDIHGKKVAQLRAQGLTPAVVYGPGMEPQSVQADAGEVRKVVASAGKHTPVNLTGAKKRIAMIKSVEYDPAKHGVIRHVAFHAVRADEPVHAEVPVRLVGEGESAAERAGLVVLQTIEKLEVKALPMDLPEALEVSILELAEAGDRVTVGNIVLPQGVEIVEHSDGHADEDEETEKPSIMDLVVASVYEPSALQAANEAAAGAAQDESEVAAEGEQESAEVPASDGKTE</sequence>
<dbReference type="PANTHER" id="PTHR33284:SF1">
    <property type="entry name" value="RIBOSOMAL PROTEIN L25_GLN-TRNA SYNTHETASE, ANTI-CODON-BINDING DOMAIN-CONTAINING PROTEIN"/>
    <property type="match status" value="1"/>
</dbReference>
<evidence type="ECO:0000256" key="5">
    <source>
        <dbReference type="HAMAP-Rule" id="MF_01334"/>
    </source>
</evidence>
<feature type="domain" description="Large ribosomal subunit protein bL25 L25" evidence="7">
    <location>
        <begin position="7"/>
        <end position="92"/>
    </location>
</feature>
<dbReference type="PANTHER" id="PTHR33284">
    <property type="entry name" value="RIBOSOMAL PROTEIN L25/GLN-TRNA SYNTHETASE, ANTI-CODON-BINDING DOMAIN-CONTAINING PROTEIN"/>
    <property type="match status" value="1"/>
</dbReference>
<dbReference type="InterPro" id="IPR037121">
    <property type="entry name" value="Ribosomal_bL25_C"/>
</dbReference>
<keyword evidence="1 5" id="KW-0699">rRNA-binding</keyword>
<dbReference type="HAMAP" id="MF_01334">
    <property type="entry name" value="Ribosomal_bL25_CTC"/>
    <property type="match status" value="1"/>
</dbReference>
<dbReference type="GO" id="GO:0003735">
    <property type="term" value="F:structural constituent of ribosome"/>
    <property type="evidence" value="ECO:0007669"/>
    <property type="project" value="InterPro"/>
</dbReference>
<dbReference type="InterPro" id="IPR001021">
    <property type="entry name" value="Ribosomal_bL25_long"/>
</dbReference>
<dbReference type="GO" id="GO:0006412">
    <property type="term" value="P:translation"/>
    <property type="evidence" value="ECO:0007669"/>
    <property type="project" value="UniProtKB-UniRule"/>
</dbReference>
<dbReference type="KEGG" id="saal:L336_0248"/>
<comment type="subunit">
    <text evidence="5">Part of the 50S ribosomal subunit; part of the 5S rRNA/L5/L18/L25 subcomplex. Contacts the 5S rRNA. Binds to the 5S rRNA independently of L5 and L18.</text>
</comment>
<evidence type="ECO:0000256" key="3">
    <source>
        <dbReference type="ARBA" id="ARBA00022980"/>
    </source>
</evidence>
<evidence type="ECO:0000313" key="10">
    <source>
        <dbReference type="Proteomes" id="UP000013893"/>
    </source>
</evidence>
<feature type="domain" description="Large ribosomal subunit protein bL25 beta" evidence="8">
    <location>
        <begin position="101"/>
        <end position="176"/>
    </location>
</feature>
<feature type="region of interest" description="Disordered" evidence="6">
    <location>
        <begin position="206"/>
        <end position="240"/>
    </location>
</feature>
<keyword evidence="4 5" id="KW-0687">Ribonucleoprotein</keyword>
<evidence type="ECO:0000256" key="2">
    <source>
        <dbReference type="ARBA" id="ARBA00022884"/>
    </source>
</evidence>
<dbReference type="InterPro" id="IPR020930">
    <property type="entry name" value="Ribosomal_uL5_bac-type"/>
</dbReference>
<reference evidence="9 10" key="1">
    <citation type="journal article" date="2013" name="Nat. Biotechnol.">
        <title>Genome sequences of rare, uncultured bacteria obtained by differential coverage binning of multiple metagenomes.</title>
        <authorList>
            <person name="Albertsen M."/>
            <person name="Hugenholtz P."/>
            <person name="Skarshewski A."/>
            <person name="Nielsen K.L."/>
            <person name="Tyson G.W."/>
            <person name="Nielsen P.H."/>
        </authorList>
    </citation>
    <scope>NUCLEOTIDE SEQUENCE [LARGE SCALE GENOMIC DNA]</scope>
    <source>
        <strain evidence="9">TM71</strain>
    </source>
</reference>
<keyword evidence="3 5" id="KW-0689">Ribosomal protein</keyword>
<dbReference type="Pfam" id="PF01386">
    <property type="entry name" value="Ribosomal_L25p"/>
    <property type="match status" value="1"/>
</dbReference>
<evidence type="ECO:0000256" key="6">
    <source>
        <dbReference type="SAM" id="MobiDB-lite"/>
    </source>
</evidence>
<evidence type="ECO:0000259" key="8">
    <source>
        <dbReference type="Pfam" id="PF14693"/>
    </source>
</evidence>
<dbReference type="Pfam" id="PF14693">
    <property type="entry name" value="Ribosomal_TL5_C"/>
    <property type="match status" value="1"/>
</dbReference>
<keyword evidence="2 5" id="KW-0694">RNA-binding</keyword>
<feature type="compositionally biased region" description="Acidic residues" evidence="6">
    <location>
        <begin position="217"/>
        <end position="229"/>
    </location>
</feature>
<evidence type="ECO:0000313" key="9">
    <source>
        <dbReference type="EMBL" id="AGL61957.1"/>
    </source>
</evidence>
<dbReference type="GO" id="GO:0008097">
    <property type="term" value="F:5S rRNA binding"/>
    <property type="evidence" value="ECO:0007669"/>
    <property type="project" value="InterPro"/>
</dbReference>
<gene>
    <name evidence="5 9" type="primary">rplY</name>
    <name evidence="5" type="synonym">ctc</name>
    <name evidence="9" type="ORF">L336_0248</name>
</gene>
<keyword evidence="10" id="KW-1185">Reference proteome</keyword>
<evidence type="ECO:0000259" key="7">
    <source>
        <dbReference type="Pfam" id="PF01386"/>
    </source>
</evidence>
<dbReference type="InterPro" id="IPR011035">
    <property type="entry name" value="Ribosomal_bL25/Gln-tRNA_synth"/>
</dbReference>
<comment type="function">
    <text evidence="5">This is one of the proteins that binds to the 5S RNA in the ribosome where it forms part of the central protuberance.</text>
</comment>
<dbReference type="NCBIfam" id="TIGR00731">
    <property type="entry name" value="bL25_bact_ctc"/>
    <property type="match status" value="1"/>
</dbReference>
<evidence type="ECO:0000256" key="4">
    <source>
        <dbReference type="ARBA" id="ARBA00023274"/>
    </source>
</evidence>
<dbReference type="Gene3D" id="2.170.120.20">
    <property type="entry name" value="Ribosomal protein L25, beta domain"/>
    <property type="match status" value="1"/>
</dbReference>
<dbReference type="Proteomes" id="UP000013893">
    <property type="component" value="Chromosome"/>
</dbReference>
<organism evidence="9 10">
    <name type="scientific">Candidatus Saccharimonas aalborgensis</name>
    <dbReference type="NCBI Taxonomy" id="1332188"/>
    <lineage>
        <taxon>Bacteria</taxon>
        <taxon>Candidatus Saccharimonadota</taxon>
        <taxon>Candidatus Saccharimonadia</taxon>
        <taxon>Candidatus Saccharimonadales</taxon>
        <taxon>Candidatus Saccharimonadaceae</taxon>
        <taxon>Candidatus Saccharimonas</taxon>
    </lineage>
</organism>
<dbReference type="InterPro" id="IPR029751">
    <property type="entry name" value="Ribosomal_L25_dom"/>
</dbReference>
<protein>
    <recommendedName>
        <fullName evidence="5">Large ribosomal subunit protein bL25</fullName>
    </recommendedName>
    <alternativeName>
        <fullName evidence="5">General stress protein CTC</fullName>
    </alternativeName>
</protein>
<dbReference type="EMBL" id="CP005957">
    <property type="protein sequence ID" value="AGL61957.1"/>
    <property type="molecule type" value="Genomic_DNA"/>
</dbReference>
<dbReference type="InterPro" id="IPR020056">
    <property type="entry name" value="Rbsml_bL25/Gln-tRNA_synth_N"/>
</dbReference>
<feature type="compositionally biased region" description="Low complexity" evidence="6">
    <location>
        <begin position="206"/>
        <end position="216"/>
    </location>
</feature>
<dbReference type="AlphaFoldDB" id="R4PW31"/>
<dbReference type="OrthoDB" id="9806411at2"/>
<accession>R4PW31</accession>
<dbReference type="CDD" id="cd00495">
    <property type="entry name" value="Ribosomal_L25_TL5_CTC"/>
    <property type="match status" value="1"/>
</dbReference>
<evidence type="ECO:0000256" key="1">
    <source>
        <dbReference type="ARBA" id="ARBA00022730"/>
    </source>
</evidence>
<dbReference type="GO" id="GO:0022625">
    <property type="term" value="C:cytosolic large ribosomal subunit"/>
    <property type="evidence" value="ECO:0007669"/>
    <property type="project" value="TreeGrafter"/>
</dbReference>
<dbReference type="Gene3D" id="2.40.240.10">
    <property type="entry name" value="Ribosomal Protein L25, Chain P"/>
    <property type="match status" value="1"/>
</dbReference>
<dbReference type="STRING" id="1332188.L336_0248"/>
<comment type="similarity">
    <text evidence="5">Belongs to the bacterial ribosomal protein bL25 family. CTC subfamily.</text>
</comment>
<proteinExistence type="inferred from homology"/>
<dbReference type="InterPro" id="IPR020057">
    <property type="entry name" value="Ribosomal_bL25_b-dom"/>
</dbReference>
<name>R4PW31_9BACT</name>
<dbReference type="RefSeq" id="WP_015641407.1">
    <property type="nucleotide sequence ID" value="NC_021219.1"/>
</dbReference>